<reference evidence="1" key="1">
    <citation type="submission" date="2023-07" db="EMBL/GenBank/DDBJ databases">
        <title>Genomic Encyclopedia of Type Strains, Phase IV (KMG-IV): sequencing the most valuable type-strain genomes for metagenomic binning, comparative biology and taxonomic classification.</title>
        <authorList>
            <person name="Goeker M."/>
        </authorList>
    </citation>
    <scope>NUCLEOTIDE SEQUENCE</scope>
    <source>
        <strain evidence="1">DSM 26174</strain>
    </source>
</reference>
<proteinExistence type="predicted"/>
<dbReference type="EMBL" id="JAVDQD010000003">
    <property type="protein sequence ID" value="MDR6239911.1"/>
    <property type="molecule type" value="Genomic_DNA"/>
</dbReference>
<dbReference type="AlphaFoldDB" id="A0AAE3XQ67"/>
<organism evidence="1 2">
    <name type="scientific">Aureibacter tunicatorum</name>
    <dbReference type="NCBI Taxonomy" id="866807"/>
    <lineage>
        <taxon>Bacteria</taxon>
        <taxon>Pseudomonadati</taxon>
        <taxon>Bacteroidota</taxon>
        <taxon>Cytophagia</taxon>
        <taxon>Cytophagales</taxon>
        <taxon>Persicobacteraceae</taxon>
        <taxon>Aureibacter</taxon>
    </lineage>
</organism>
<dbReference type="Pfam" id="PF11138">
    <property type="entry name" value="DUF2911"/>
    <property type="match status" value="1"/>
</dbReference>
<protein>
    <recommendedName>
        <fullName evidence="3">DUF2911 domain-containing protein</fullName>
    </recommendedName>
</protein>
<evidence type="ECO:0008006" key="3">
    <source>
        <dbReference type="Google" id="ProtNLM"/>
    </source>
</evidence>
<evidence type="ECO:0000313" key="2">
    <source>
        <dbReference type="Proteomes" id="UP001185092"/>
    </source>
</evidence>
<keyword evidence="2" id="KW-1185">Reference proteome</keyword>
<dbReference type="InterPro" id="IPR021314">
    <property type="entry name" value="DUF2911"/>
</dbReference>
<sequence>MKVRTGFIAVVLIALFCLKGYGQDLPRLSPLCKMSQKIGLTEISLEYSRPSTKGREIFGGLVPYNQVWRAGANACTKVTFSTDVVINGKELPKGTYGLFVIPNKDSWKVSFNSNFDQWGSTDYDSELDVLATVVKPETTEYTETFTFEVSDIKSETADLTLKWADTKVNIPISVPVLAMADENIKEKLEEIQNPYFTYFNIARYYLGVHENKKGLEYAKMAAETSGKYWVLKLLSEAYAANLDYKLAVKEGKKALSAAKKAGDSNYTIAIERNINAWSQRR</sequence>
<accession>A0AAE3XQ67</accession>
<comment type="caution">
    <text evidence="1">The sequence shown here is derived from an EMBL/GenBank/DDBJ whole genome shotgun (WGS) entry which is preliminary data.</text>
</comment>
<name>A0AAE3XQ67_9BACT</name>
<dbReference type="Proteomes" id="UP001185092">
    <property type="component" value="Unassembled WGS sequence"/>
</dbReference>
<dbReference type="RefSeq" id="WP_309939719.1">
    <property type="nucleotide sequence ID" value="NZ_AP025305.1"/>
</dbReference>
<gene>
    <name evidence="1" type="ORF">HNQ88_002959</name>
</gene>
<evidence type="ECO:0000313" key="1">
    <source>
        <dbReference type="EMBL" id="MDR6239911.1"/>
    </source>
</evidence>